<comment type="similarity">
    <text evidence="2 17">Belongs to the UppP family.</text>
</comment>
<evidence type="ECO:0000256" key="12">
    <source>
        <dbReference type="ARBA" id="ARBA00023251"/>
    </source>
</evidence>
<dbReference type="InterPro" id="IPR003824">
    <property type="entry name" value="UppP"/>
</dbReference>
<evidence type="ECO:0000256" key="14">
    <source>
        <dbReference type="ARBA" id="ARBA00032707"/>
    </source>
</evidence>
<feature type="transmembrane region" description="Helical" evidence="17">
    <location>
        <begin position="289"/>
        <end position="309"/>
    </location>
</feature>
<evidence type="ECO:0000256" key="8">
    <source>
        <dbReference type="ARBA" id="ARBA00022960"/>
    </source>
</evidence>
<dbReference type="PANTHER" id="PTHR30622">
    <property type="entry name" value="UNDECAPRENYL-DIPHOSPHATASE"/>
    <property type="match status" value="1"/>
</dbReference>
<keyword evidence="10 17" id="KW-1133">Transmembrane helix</keyword>
<comment type="miscellaneous">
    <text evidence="17">Bacitracin is thought to be involved in the inhibition of peptidoglycan synthesis by sequestering undecaprenyl diphosphate, thereby reducing the pool of lipid carrier available.</text>
</comment>
<keyword evidence="8 17" id="KW-0133">Cell shape</keyword>
<comment type="function">
    <text evidence="17">Catalyzes the dephosphorylation of undecaprenyl diphosphate (UPP). Confers resistance to bacitracin.</text>
</comment>
<dbReference type="GO" id="GO:0005886">
    <property type="term" value="C:plasma membrane"/>
    <property type="evidence" value="ECO:0007669"/>
    <property type="project" value="UniProtKB-SubCell"/>
</dbReference>
<dbReference type="EMBL" id="CP001684">
    <property type="protein sequence ID" value="ACV22654.1"/>
    <property type="molecule type" value="Genomic_DNA"/>
</dbReference>
<dbReference type="KEGG" id="shi:Shel_16350"/>
<evidence type="ECO:0000256" key="11">
    <source>
        <dbReference type="ARBA" id="ARBA00023136"/>
    </source>
</evidence>
<dbReference type="HOGENOM" id="CLU_060296_2_0_11"/>
<proteinExistence type="inferred from homology"/>
<evidence type="ECO:0000256" key="13">
    <source>
        <dbReference type="ARBA" id="ARBA00023316"/>
    </source>
</evidence>
<evidence type="ECO:0000256" key="16">
    <source>
        <dbReference type="ARBA" id="ARBA00047594"/>
    </source>
</evidence>
<feature type="transmembrane region" description="Helical" evidence="17">
    <location>
        <begin position="218"/>
        <end position="237"/>
    </location>
</feature>
<keyword evidence="9 17" id="KW-0573">Peptidoglycan synthesis</keyword>
<dbReference type="eggNOG" id="COG1968">
    <property type="taxonomic scope" value="Bacteria"/>
</dbReference>
<keyword evidence="6 17" id="KW-0812">Transmembrane</keyword>
<feature type="transmembrane region" description="Helical" evidence="17">
    <location>
        <begin position="257"/>
        <end position="277"/>
    </location>
</feature>
<evidence type="ECO:0000256" key="9">
    <source>
        <dbReference type="ARBA" id="ARBA00022984"/>
    </source>
</evidence>
<dbReference type="PANTHER" id="PTHR30622:SF3">
    <property type="entry name" value="UNDECAPRENYL-DIPHOSPHATASE"/>
    <property type="match status" value="1"/>
</dbReference>
<reference evidence="18 19" key="1">
    <citation type="journal article" date="2009" name="Stand. Genomic Sci.">
        <title>Complete genome sequence of Slackia heliotrinireducens type strain (RHS 1).</title>
        <authorList>
            <person name="Pukall R."/>
            <person name="Lapidus A."/>
            <person name="Nolan M."/>
            <person name="Copeland A."/>
            <person name="Glavina Del Rio T."/>
            <person name="Lucas S."/>
            <person name="Chen F."/>
            <person name="Tice H."/>
            <person name="Cheng J.F."/>
            <person name="Chertkov O."/>
            <person name="Bruce D."/>
            <person name="Goodwin L."/>
            <person name="Kuske C."/>
            <person name="Brettin T."/>
            <person name="Detter J.C."/>
            <person name="Han C."/>
            <person name="Pitluck S."/>
            <person name="Pati A."/>
            <person name="Mavrommatis K."/>
            <person name="Ivanova N."/>
            <person name="Ovchinnikova G."/>
            <person name="Chen A."/>
            <person name="Palaniappan K."/>
            <person name="Schneider S."/>
            <person name="Rohde M."/>
            <person name="Chain P."/>
            <person name="D'haeseleer P."/>
            <person name="Goker M."/>
            <person name="Bristow J."/>
            <person name="Eisen J.A."/>
            <person name="Markowitz V."/>
            <person name="Kyrpides N.C."/>
            <person name="Klenk H.P."/>
            <person name="Hugenholtz P."/>
        </authorList>
    </citation>
    <scope>NUCLEOTIDE SEQUENCE [LARGE SCALE GENOMIC DNA]</scope>
    <source>
        <strain evidence="19">ATCC 29202 / DSM 20476 / NCTC 11029 / RHS 1</strain>
    </source>
</reference>
<evidence type="ECO:0000256" key="6">
    <source>
        <dbReference type="ARBA" id="ARBA00022692"/>
    </source>
</evidence>
<feature type="transmembrane region" description="Helical" evidence="17">
    <location>
        <begin position="111"/>
        <end position="132"/>
    </location>
</feature>
<dbReference type="GO" id="GO:0050380">
    <property type="term" value="F:undecaprenyl-diphosphatase activity"/>
    <property type="evidence" value="ECO:0007669"/>
    <property type="project" value="UniProtKB-UniRule"/>
</dbReference>
<evidence type="ECO:0000256" key="1">
    <source>
        <dbReference type="ARBA" id="ARBA00004651"/>
    </source>
</evidence>
<dbReference type="Proteomes" id="UP000002026">
    <property type="component" value="Chromosome"/>
</dbReference>
<keyword evidence="19" id="KW-1185">Reference proteome</keyword>
<dbReference type="HAMAP" id="MF_01006">
    <property type="entry name" value="Undec_diphosphatase"/>
    <property type="match status" value="1"/>
</dbReference>
<dbReference type="RefSeq" id="WP_012798756.1">
    <property type="nucleotide sequence ID" value="NC_013165.1"/>
</dbReference>
<organism evidence="18 19">
    <name type="scientific">Slackia heliotrinireducens (strain ATCC 29202 / DSM 20476 / NCTC 11029 / RHS 1)</name>
    <name type="common">Peptococcus heliotrinreducens</name>
    <dbReference type="NCBI Taxonomy" id="471855"/>
    <lineage>
        <taxon>Bacteria</taxon>
        <taxon>Bacillati</taxon>
        <taxon>Actinomycetota</taxon>
        <taxon>Coriobacteriia</taxon>
        <taxon>Eggerthellales</taxon>
        <taxon>Eggerthellaceae</taxon>
        <taxon>Slackia</taxon>
    </lineage>
</organism>
<keyword evidence="7 17" id="KW-0378">Hydrolase</keyword>
<feature type="transmembrane region" description="Helical" evidence="17">
    <location>
        <begin position="44"/>
        <end position="65"/>
    </location>
</feature>
<dbReference type="GO" id="GO:0071555">
    <property type="term" value="P:cell wall organization"/>
    <property type="evidence" value="ECO:0007669"/>
    <property type="project" value="UniProtKB-KW"/>
</dbReference>
<evidence type="ECO:0000256" key="7">
    <source>
        <dbReference type="ARBA" id="ARBA00022801"/>
    </source>
</evidence>
<keyword evidence="12 17" id="KW-0046">Antibiotic resistance</keyword>
<dbReference type="STRING" id="471855.Shel_16350"/>
<name>C7N6W9_SLAHD</name>
<evidence type="ECO:0000313" key="19">
    <source>
        <dbReference type="Proteomes" id="UP000002026"/>
    </source>
</evidence>
<evidence type="ECO:0000256" key="2">
    <source>
        <dbReference type="ARBA" id="ARBA00010621"/>
    </source>
</evidence>
<evidence type="ECO:0000256" key="17">
    <source>
        <dbReference type="HAMAP-Rule" id="MF_01006"/>
    </source>
</evidence>
<evidence type="ECO:0000256" key="4">
    <source>
        <dbReference type="ARBA" id="ARBA00021581"/>
    </source>
</evidence>
<dbReference type="EC" id="3.6.1.27" evidence="3 17"/>
<dbReference type="GO" id="GO:0008360">
    <property type="term" value="P:regulation of cell shape"/>
    <property type="evidence" value="ECO:0007669"/>
    <property type="project" value="UniProtKB-KW"/>
</dbReference>
<keyword evidence="13 17" id="KW-0961">Cell wall biogenesis/degradation</keyword>
<feature type="transmembrane region" description="Helical" evidence="17">
    <location>
        <begin position="86"/>
        <end position="105"/>
    </location>
</feature>
<dbReference type="Pfam" id="PF02673">
    <property type="entry name" value="BacA"/>
    <property type="match status" value="1"/>
</dbReference>
<evidence type="ECO:0000313" key="18">
    <source>
        <dbReference type="EMBL" id="ACV22654.1"/>
    </source>
</evidence>
<evidence type="ECO:0000256" key="10">
    <source>
        <dbReference type="ARBA" id="ARBA00022989"/>
    </source>
</evidence>
<evidence type="ECO:0000256" key="3">
    <source>
        <dbReference type="ARBA" id="ARBA00012374"/>
    </source>
</evidence>
<keyword evidence="5 17" id="KW-1003">Cell membrane</keyword>
<sequence>MLFEILKAFLIGVVEGVTEWLPISSTGHMILVDEFVKLNVSDDFLKLFLVVIQIGAILAVIILYFNKLNPFSGKKAAQERRATWRLWGMVVIGCLPAAVVGLLLDDWVGDHFYNAAVVASMLILYGVVFIVLERRNREKLANYEALVEQGGAIGAQAPRLEDGSVDPDGMFAIQTVDDIDWKAALKIGLFQCLAIIPGTSRSGATIIGGMLTGCSRTAAAEFTFFLAIPIMFGWGLVKIVKYMAAMASATGPIMTSVEAVVLLVGIVTAFVVSVISIKFLMGYIKKNDFALFGVYRIVVGILVLAYFGVKALLF</sequence>
<dbReference type="GO" id="GO:0009252">
    <property type="term" value="P:peptidoglycan biosynthetic process"/>
    <property type="evidence" value="ECO:0007669"/>
    <property type="project" value="UniProtKB-KW"/>
</dbReference>
<comment type="subcellular location">
    <subcellularLocation>
        <location evidence="1 17">Cell membrane</location>
        <topology evidence="1 17">Multi-pass membrane protein</topology>
    </subcellularLocation>
</comment>
<evidence type="ECO:0000256" key="15">
    <source>
        <dbReference type="ARBA" id="ARBA00032932"/>
    </source>
</evidence>
<keyword evidence="11 17" id="KW-0472">Membrane</keyword>
<evidence type="ECO:0000256" key="5">
    <source>
        <dbReference type="ARBA" id="ARBA00022475"/>
    </source>
</evidence>
<dbReference type="AlphaFoldDB" id="C7N6W9"/>
<gene>
    <name evidence="17" type="primary">uppP</name>
    <name evidence="18" type="ordered locus">Shel_16350</name>
</gene>
<accession>C7N6W9</accession>
<protein>
    <recommendedName>
        <fullName evidence="4 17">Undecaprenyl-diphosphatase</fullName>
        <ecNumber evidence="3 17">3.6.1.27</ecNumber>
    </recommendedName>
    <alternativeName>
        <fullName evidence="15 17">Bacitracin resistance protein</fullName>
    </alternativeName>
    <alternativeName>
        <fullName evidence="14 17">Undecaprenyl pyrophosphate phosphatase</fullName>
    </alternativeName>
</protein>
<dbReference type="NCBIfam" id="NF001389">
    <property type="entry name" value="PRK00281.1-2"/>
    <property type="match status" value="1"/>
</dbReference>
<comment type="catalytic activity">
    <reaction evidence="16 17">
        <text>di-trans,octa-cis-undecaprenyl diphosphate + H2O = di-trans,octa-cis-undecaprenyl phosphate + phosphate + H(+)</text>
        <dbReference type="Rhea" id="RHEA:28094"/>
        <dbReference type="ChEBI" id="CHEBI:15377"/>
        <dbReference type="ChEBI" id="CHEBI:15378"/>
        <dbReference type="ChEBI" id="CHEBI:43474"/>
        <dbReference type="ChEBI" id="CHEBI:58405"/>
        <dbReference type="ChEBI" id="CHEBI:60392"/>
        <dbReference type="EC" id="3.6.1.27"/>
    </reaction>
</comment>
<dbReference type="GO" id="GO:0046677">
    <property type="term" value="P:response to antibiotic"/>
    <property type="evidence" value="ECO:0007669"/>
    <property type="project" value="UniProtKB-UniRule"/>
</dbReference>